<protein>
    <submittedName>
        <fullName evidence="3">Uncharacterized protein</fullName>
    </submittedName>
</protein>
<evidence type="ECO:0000256" key="2">
    <source>
        <dbReference type="SAM" id="MobiDB-lite"/>
    </source>
</evidence>
<keyword evidence="4" id="KW-1185">Reference proteome</keyword>
<feature type="compositionally biased region" description="Acidic residues" evidence="2">
    <location>
        <begin position="605"/>
        <end position="644"/>
    </location>
</feature>
<feature type="compositionally biased region" description="Low complexity" evidence="2">
    <location>
        <begin position="525"/>
        <end position="535"/>
    </location>
</feature>
<dbReference type="EMBL" id="JAUTDP010000002">
    <property type="protein sequence ID" value="KAK3402013.1"/>
    <property type="molecule type" value="Genomic_DNA"/>
</dbReference>
<reference evidence="3" key="2">
    <citation type="submission" date="2023-07" db="EMBL/GenBank/DDBJ databases">
        <authorList>
            <consortium name="Lawrence Berkeley National Laboratory"/>
            <person name="Haridas S."/>
            <person name="Hensen N."/>
            <person name="Bonometti L."/>
            <person name="Westerberg I."/>
            <person name="Brannstrom I.O."/>
            <person name="Guillou S."/>
            <person name="Cros-Aarteil S."/>
            <person name="Calhoun S."/>
            <person name="Kuo A."/>
            <person name="Mondo S."/>
            <person name="Pangilinan J."/>
            <person name="Riley R."/>
            <person name="LaButti K."/>
            <person name="Andreopoulos B."/>
            <person name="Lipzen A."/>
            <person name="Chen C."/>
            <person name="Yanf M."/>
            <person name="Daum C."/>
            <person name="Ng V."/>
            <person name="Clum A."/>
            <person name="Steindorff A."/>
            <person name="Ohm R."/>
            <person name="Martin F."/>
            <person name="Silar P."/>
            <person name="Natvig D."/>
            <person name="Lalanne C."/>
            <person name="Gautier V."/>
            <person name="Ament-velasquez S.L."/>
            <person name="Kruys A."/>
            <person name="Hutchinson M.I."/>
            <person name="Powell A.J."/>
            <person name="Barry K."/>
            <person name="Miller A.N."/>
            <person name="Grigoriev I.V."/>
            <person name="Debuchy R."/>
            <person name="Gladieux P."/>
            <person name="Thoren M.H."/>
            <person name="Johannesson H."/>
        </authorList>
    </citation>
    <scope>NUCLEOTIDE SEQUENCE</scope>
    <source>
        <strain evidence="3">FGSC 1904</strain>
    </source>
</reference>
<dbReference type="AlphaFoldDB" id="A0AAE0PL33"/>
<feature type="region of interest" description="Disordered" evidence="2">
    <location>
        <begin position="1"/>
        <end position="33"/>
    </location>
</feature>
<proteinExistence type="predicted"/>
<organism evidence="3 4">
    <name type="scientific">Sordaria brevicollis</name>
    <dbReference type="NCBI Taxonomy" id="83679"/>
    <lineage>
        <taxon>Eukaryota</taxon>
        <taxon>Fungi</taxon>
        <taxon>Dikarya</taxon>
        <taxon>Ascomycota</taxon>
        <taxon>Pezizomycotina</taxon>
        <taxon>Sordariomycetes</taxon>
        <taxon>Sordariomycetidae</taxon>
        <taxon>Sordariales</taxon>
        <taxon>Sordariaceae</taxon>
        <taxon>Sordaria</taxon>
    </lineage>
</organism>
<feature type="region of interest" description="Disordered" evidence="2">
    <location>
        <begin position="586"/>
        <end position="684"/>
    </location>
</feature>
<accession>A0AAE0PL33</accession>
<feature type="region of interest" description="Disordered" evidence="2">
    <location>
        <begin position="161"/>
        <end position="201"/>
    </location>
</feature>
<dbReference type="Proteomes" id="UP001281003">
    <property type="component" value="Unassembled WGS sequence"/>
</dbReference>
<keyword evidence="1" id="KW-0175">Coiled coil</keyword>
<feature type="compositionally biased region" description="Polar residues" evidence="2">
    <location>
        <begin position="172"/>
        <end position="201"/>
    </location>
</feature>
<feature type="compositionally biased region" description="Low complexity" evidence="2">
    <location>
        <begin position="86"/>
        <end position="109"/>
    </location>
</feature>
<sequence length="684" mass="74847">MAETDTPALSVEESTPNGPKHVKDKKCPWCGQPFTSSSLGRHLDLYVRPNNPKQPDGIHDVAAIKRLRGTITRRRTRGVPRRRDPSASAAGSATPGGPSGDGFSPGPSDAAQSPAQGGFNVFDANPKPTAHTRGTVNAFYGRNFPFKTPWEVTGVMNEDERQALPDGPRSMASGQAPHTSSFGQQPLNSQQDPRQMIQDAQDTARAAELALREMICSWRAAKLHLDVHSMPFDFDPLTLDFPALVLQCLQPPPTIFSSTFYPTPTSWSLQPPGWDQFKALENYFQEEFKTWRIKCKSATTAVNEDLSYPPAVNFVKVDIKEAIRRSETINKSLEKNVAEHLKKAFGVWEAMSQFDREKMWQLELARSVARKQKEINTLKEEQHRVRQENNNLKQQIEHLNMLQQPREYKLQTPITIPIEKKLIDYMSELMVVHNVSGVGMEPKHRHEDLNTICKEAIDRWKKVVQSGRQGPPASAPAPAPAPQQQQAPQVNGPPPTQSQPAPAPPPPTPPQPQPQPIVQQNGNMHHQPPHLSQPSPQQPPQPQQPVYAPVTEPQFPQAAAVLSGGPATPHNPIASYYSAVAADFAARNSSTSSNVAPQQAHVISDDEDEEDDGGDGEEGEEGDDGDEDDDEGEGEGDEEDEDAEMAGTEDAQQQPKEQPQTQNGASSGAAGGGSNGAGEPMNTD</sequence>
<gene>
    <name evidence="3" type="ORF">B0T20DRAFT_344969</name>
</gene>
<feature type="compositionally biased region" description="Polar residues" evidence="2">
    <location>
        <begin position="587"/>
        <end position="597"/>
    </location>
</feature>
<dbReference type="PANTHER" id="PTHR48125:SF12">
    <property type="entry name" value="AT HOOK TRANSCRIPTION FACTOR FAMILY-RELATED"/>
    <property type="match status" value="1"/>
</dbReference>
<feature type="compositionally biased region" description="Pro residues" evidence="2">
    <location>
        <begin position="491"/>
        <end position="515"/>
    </location>
</feature>
<feature type="region of interest" description="Disordered" evidence="2">
    <location>
        <begin position="464"/>
        <end position="573"/>
    </location>
</feature>
<evidence type="ECO:0000256" key="1">
    <source>
        <dbReference type="SAM" id="Coils"/>
    </source>
</evidence>
<reference evidence="3" key="1">
    <citation type="journal article" date="2023" name="Mol. Phylogenet. Evol.">
        <title>Genome-scale phylogeny and comparative genomics of the fungal order Sordariales.</title>
        <authorList>
            <person name="Hensen N."/>
            <person name="Bonometti L."/>
            <person name="Westerberg I."/>
            <person name="Brannstrom I.O."/>
            <person name="Guillou S."/>
            <person name="Cros-Aarteil S."/>
            <person name="Calhoun S."/>
            <person name="Haridas S."/>
            <person name="Kuo A."/>
            <person name="Mondo S."/>
            <person name="Pangilinan J."/>
            <person name="Riley R."/>
            <person name="LaButti K."/>
            <person name="Andreopoulos B."/>
            <person name="Lipzen A."/>
            <person name="Chen C."/>
            <person name="Yan M."/>
            <person name="Daum C."/>
            <person name="Ng V."/>
            <person name="Clum A."/>
            <person name="Steindorff A."/>
            <person name="Ohm R.A."/>
            <person name="Martin F."/>
            <person name="Silar P."/>
            <person name="Natvig D.O."/>
            <person name="Lalanne C."/>
            <person name="Gautier V."/>
            <person name="Ament-Velasquez S.L."/>
            <person name="Kruys A."/>
            <person name="Hutchinson M.I."/>
            <person name="Powell A.J."/>
            <person name="Barry K."/>
            <person name="Miller A.N."/>
            <person name="Grigoriev I.V."/>
            <person name="Debuchy R."/>
            <person name="Gladieux P."/>
            <person name="Hiltunen Thoren M."/>
            <person name="Johannesson H."/>
        </authorList>
    </citation>
    <scope>NUCLEOTIDE SEQUENCE</scope>
    <source>
        <strain evidence="3">FGSC 1904</strain>
    </source>
</reference>
<dbReference type="PANTHER" id="PTHR48125">
    <property type="entry name" value="LP07818P1"/>
    <property type="match status" value="1"/>
</dbReference>
<evidence type="ECO:0000313" key="3">
    <source>
        <dbReference type="EMBL" id="KAK3402013.1"/>
    </source>
</evidence>
<feature type="coiled-coil region" evidence="1">
    <location>
        <begin position="323"/>
        <end position="402"/>
    </location>
</feature>
<feature type="compositionally biased region" description="Basic residues" evidence="2">
    <location>
        <begin position="69"/>
        <end position="80"/>
    </location>
</feature>
<name>A0AAE0PL33_SORBR</name>
<feature type="compositionally biased region" description="Low complexity" evidence="2">
    <location>
        <begin position="652"/>
        <end position="668"/>
    </location>
</feature>
<evidence type="ECO:0000313" key="4">
    <source>
        <dbReference type="Proteomes" id="UP001281003"/>
    </source>
</evidence>
<comment type="caution">
    <text evidence="3">The sequence shown here is derived from an EMBL/GenBank/DDBJ whole genome shotgun (WGS) entry which is preliminary data.</text>
</comment>
<feature type="region of interest" description="Disordered" evidence="2">
    <location>
        <begin position="69"/>
        <end position="128"/>
    </location>
</feature>